<feature type="domain" description="HTH araC/xylS-type" evidence="4">
    <location>
        <begin position="217"/>
        <end position="315"/>
    </location>
</feature>
<evidence type="ECO:0000256" key="1">
    <source>
        <dbReference type="ARBA" id="ARBA00023015"/>
    </source>
</evidence>
<keyword evidence="1" id="KW-0805">Transcription regulation</keyword>
<comment type="caution">
    <text evidence="5">The sequence shown here is derived from an EMBL/GenBank/DDBJ whole genome shotgun (WGS) entry which is preliminary data.</text>
</comment>
<dbReference type="InterPro" id="IPR018060">
    <property type="entry name" value="HTH_AraC"/>
</dbReference>
<dbReference type="PRINTS" id="PR00032">
    <property type="entry name" value="HTHARAC"/>
</dbReference>
<dbReference type="RefSeq" id="WP_168882380.1">
    <property type="nucleotide sequence ID" value="NZ_JABAIL010000003.1"/>
</dbReference>
<evidence type="ECO:0000313" key="6">
    <source>
        <dbReference type="Proteomes" id="UP000585050"/>
    </source>
</evidence>
<dbReference type="PROSITE" id="PS01124">
    <property type="entry name" value="HTH_ARAC_FAMILY_2"/>
    <property type="match status" value="1"/>
</dbReference>
<dbReference type="InterPro" id="IPR053142">
    <property type="entry name" value="PchR_regulatory_protein"/>
</dbReference>
<keyword evidence="2" id="KW-0238">DNA-binding</keyword>
<evidence type="ECO:0000313" key="5">
    <source>
        <dbReference type="EMBL" id="NLR91664.1"/>
    </source>
</evidence>
<dbReference type="EMBL" id="JABAIL010000003">
    <property type="protein sequence ID" value="NLR91664.1"/>
    <property type="molecule type" value="Genomic_DNA"/>
</dbReference>
<dbReference type="GO" id="GO:0003700">
    <property type="term" value="F:DNA-binding transcription factor activity"/>
    <property type="evidence" value="ECO:0007669"/>
    <property type="project" value="InterPro"/>
</dbReference>
<organism evidence="5 6">
    <name type="scientific">Flammeovirga agarivorans</name>
    <dbReference type="NCBI Taxonomy" id="2726742"/>
    <lineage>
        <taxon>Bacteria</taxon>
        <taxon>Pseudomonadati</taxon>
        <taxon>Bacteroidota</taxon>
        <taxon>Cytophagia</taxon>
        <taxon>Cytophagales</taxon>
        <taxon>Flammeovirgaceae</taxon>
        <taxon>Flammeovirga</taxon>
    </lineage>
</organism>
<proteinExistence type="predicted"/>
<dbReference type="PANTHER" id="PTHR47893">
    <property type="entry name" value="REGULATORY PROTEIN PCHR"/>
    <property type="match status" value="1"/>
</dbReference>
<dbReference type="InterPro" id="IPR020449">
    <property type="entry name" value="Tscrpt_reg_AraC-type_HTH"/>
</dbReference>
<dbReference type="Proteomes" id="UP000585050">
    <property type="component" value="Unassembled WGS sequence"/>
</dbReference>
<dbReference type="AlphaFoldDB" id="A0A7X8SK19"/>
<gene>
    <name evidence="5" type="ORF">HGP29_10630</name>
</gene>
<name>A0A7X8SK19_9BACT</name>
<dbReference type="InterPro" id="IPR009057">
    <property type="entry name" value="Homeodomain-like_sf"/>
</dbReference>
<dbReference type="SUPFAM" id="SSF46689">
    <property type="entry name" value="Homeodomain-like"/>
    <property type="match status" value="1"/>
</dbReference>
<dbReference type="SMART" id="SM00342">
    <property type="entry name" value="HTH_ARAC"/>
    <property type="match status" value="1"/>
</dbReference>
<reference evidence="5 6" key="1">
    <citation type="submission" date="2020-04" db="EMBL/GenBank/DDBJ databases">
        <title>Flammeovirga sp. SR4, a novel species isolated from seawater.</title>
        <authorList>
            <person name="Wang X."/>
        </authorList>
    </citation>
    <scope>NUCLEOTIDE SEQUENCE [LARGE SCALE GENOMIC DNA]</scope>
    <source>
        <strain evidence="5 6">SR4</strain>
    </source>
</reference>
<evidence type="ECO:0000256" key="3">
    <source>
        <dbReference type="ARBA" id="ARBA00023163"/>
    </source>
</evidence>
<dbReference type="Pfam" id="PF12833">
    <property type="entry name" value="HTH_18"/>
    <property type="match status" value="1"/>
</dbReference>
<dbReference type="GO" id="GO:0043565">
    <property type="term" value="F:sequence-specific DNA binding"/>
    <property type="evidence" value="ECO:0007669"/>
    <property type="project" value="InterPro"/>
</dbReference>
<evidence type="ECO:0000259" key="4">
    <source>
        <dbReference type="PROSITE" id="PS01124"/>
    </source>
</evidence>
<keyword evidence="6" id="KW-1185">Reference proteome</keyword>
<dbReference type="Gene3D" id="1.10.10.60">
    <property type="entry name" value="Homeodomain-like"/>
    <property type="match status" value="2"/>
</dbReference>
<sequence>MNTRYKILNRIENPEILYLKERFNGEIHSEFNIKIDNQEAKGEVLLYLTKELKVIITNFEVYSDIHLELLAHKDYKYKFLCFFDHIETKEADGKGMMEVRNPSGFFFFKDLNDVKFKFEKGTHNQAVSIAFNEGVAHSEIEKILDNMDNVVYHSGNNDTSLWKKLFFSAREVYEPLKVLWGETKIFDLLYGIQNILSNYNEVKDDEFYENYEIDSVIKIQKGIISDLRKRPNIQQLSKEYGINKNKLGDLFKQFYQQTIYQYYKKQRINHIKNILLSTTDKLSFIASEYSFTNINHFSREFKKEFGMSPSEYIQNNKG</sequence>
<dbReference type="PANTHER" id="PTHR47893:SF1">
    <property type="entry name" value="REGULATORY PROTEIN PCHR"/>
    <property type="match status" value="1"/>
</dbReference>
<accession>A0A7X8SK19</accession>
<keyword evidence="3" id="KW-0804">Transcription</keyword>
<evidence type="ECO:0000256" key="2">
    <source>
        <dbReference type="ARBA" id="ARBA00023125"/>
    </source>
</evidence>
<protein>
    <submittedName>
        <fullName evidence="5">Helix-turn-helix transcriptional regulator</fullName>
    </submittedName>
</protein>